<dbReference type="Proteomes" id="UP001172055">
    <property type="component" value="Unassembled WGS sequence"/>
</dbReference>
<keyword evidence="1" id="KW-1133">Transmembrane helix</keyword>
<reference evidence="3 4" key="1">
    <citation type="submission" date="2023-06" db="EMBL/GenBank/DDBJ databases">
        <title>Novel species in genus Planococcus.</title>
        <authorList>
            <person name="Ning S."/>
        </authorList>
    </citation>
    <scope>NUCLEOTIDE SEQUENCE [LARGE SCALE GENOMIC DNA]</scope>
    <source>
        <strain evidence="3 4">N028</strain>
    </source>
</reference>
<dbReference type="PANTHER" id="PTHR43798:SF33">
    <property type="entry name" value="HYDROLASE, PUTATIVE (AFU_ORTHOLOGUE AFUA_2G14860)-RELATED"/>
    <property type="match status" value="1"/>
</dbReference>
<name>A0ABT8MXT3_9BACL</name>
<protein>
    <submittedName>
        <fullName evidence="3">Alpha/beta hydrolase</fullName>
    </submittedName>
</protein>
<feature type="transmembrane region" description="Helical" evidence="1">
    <location>
        <begin position="75"/>
        <end position="96"/>
    </location>
</feature>
<dbReference type="RefSeq" id="WP_301722310.1">
    <property type="nucleotide sequence ID" value="NZ_JAUJWV010000001.1"/>
</dbReference>
<evidence type="ECO:0000259" key="2">
    <source>
        <dbReference type="Pfam" id="PF00561"/>
    </source>
</evidence>
<keyword evidence="1" id="KW-0472">Membrane</keyword>
<keyword evidence="1" id="KW-0812">Transmembrane</keyword>
<sequence>MILHTEVFGEGDPIVFLHTGLQTSLTDFGYQKDYFADAFQVVLPDLRGHGKSITDNFLNYFEGAAADLDETLDHLGILSAHIVGCSLGALVGLFFAKTYTKKVKSLTLSGVLAEKPANWEELNQAEADQEKHLLQNEQATGYFDQLHQSDWRKFIAMGKDPNWYPFHETTSLIGIKAPVLYLVGEENSSETKGSLLYPAIGENVHVGIIPFAGHLVHDEQPEIYSKIVECFPGKIG</sequence>
<dbReference type="PANTHER" id="PTHR43798">
    <property type="entry name" value="MONOACYLGLYCEROL LIPASE"/>
    <property type="match status" value="1"/>
</dbReference>
<evidence type="ECO:0000313" key="4">
    <source>
        <dbReference type="Proteomes" id="UP001172055"/>
    </source>
</evidence>
<accession>A0ABT8MXT3</accession>
<proteinExistence type="predicted"/>
<dbReference type="InterPro" id="IPR000073">
    <property type="entry name" value="AB_hydrolase_1"/>
</dbReference>
<dbReference type="GO" id="GO:0016787">
    <property type="term" value="F:hydrolase activity"/>
    <property type="evidence" value="ECO:0007669"/>
    <property type="project" value="UniProtKB-KW"/>
</dbReference>
<keyword evidence="4" id="KW-1185">Reference proteome</keyword>
<evidence type="ECO:0000256" key="1">
    <source>
        <dbReference type="SAM" id="Phobius"/>
    </source>
</evidence>
<feature type="domain" description="AB hydrolase-1" evidence="2">
    <location>
        <begin position="13"/>
        <end position="124"/>
    </location>
</feature>
<evidence type="ECO:0000313" key="3">
    <source>
        <dbReference type="EMBL" id="MDN7240248.1"/>
    </source>
</evidence>
<dbReference type="InterPro" id="IPR029058">
    <property type="entry name" value="AB_hydrolase_fold"/>
</dbReference>
<dbReference type="SUPFAM" id="SSF53474">
    <property type="entry name" value="alpha/beta-Hydrolases"/>
    <property type="match status" value="1"/>
</dbReference>
<dbReference type="Pfam" id="PF00561">
    <property type="entry name" value="Abhydrolase_1"/>
    <property type="match status" value="1"/>
</dbReference>
<comment type="caution">
    <text evidence="3">The sequence shown here is derived from an EMBL/GenBank/DDBJ whole genome shotgun (WGS) entry which is preliminary data.</text>
</comment>
<dbReference type="EMBL" id="JAUJWV010000001">
    <property type="protein sequence ID" value="MDN7240248.1"/>
    <property type="molecule type" value="Genomic_DNA"/>
</dbReference>
<gene>
    <name evidence="3" type="ORF">QWY14_00530</name>
</gene>
<dbReference type="InterPro" id="IPR050266">
    <property type="entry name" value="AB_hydrolase_sf"/>
</dbReference>
<organism evidence="3 4">
    <name type="scientific">Planococcus shixiaomingii</name>
    <dbReference type="NCBI Taxonomy" id="3058393"/>
    <lineage>
        <taxon>Bacteria</taxon>
        <taxon>Bacillati</taxon>
        <taxon>Bacillota</taxon>
        <taxon>Bacilli</taxon>
        <taxon>Bacillales</taxon>
        <taxon>Caryophanaceae</taxon>
        <taxon>Planococcus</taxon>
    </lineage>
</organism>
<keyword evidence="3" id="KW-0378">Hydrolase</keyword>
<dbReference type="Gene3D" id="3.40.50.1820">
    <property type="entry name" value="alpha/beta hydrolase"/>
    <property type="match status" value="1"/>
</dbReference>